<reference evidence="1 2" key="1">
    <citation type="submission" date="2017-04" db="EMBL/GenBank/DDBJ databases">
        <title>Bacillus krulwichiae AM31D Genome sequencing and assembly.</title>
        <authorList>
            <person name="Krulwich T.A."/>
            <person name="Anastor L."/>
            <person name="Ehrlich R."/>
            <person name="Ehrlich G.D."/>
            <person name="Janto B."/>
        </authorList>
    </citation>
    <scope>NUCLEOTIDE SEQUENCE [LARGE SCALE GENOMIC DNA]</scope>
    <source>
        <strain evidence="1 2">AM31D</strain>
    </source>
</reference>
<protein>
    <submittedName>
        <fullName evidence="1">Uncharacterized protein</fullName>
    </submittedName>
</protein>
<sequence length="178" mass="20494">MMGERTYLTLGNHTGIDIHIEITGDVHTGHWGPHQVNNNHSPQVKSRKVAFGNRARYDIKVWKNDNGQPGTFIGSFSHHVRYNLAGNRDHLEFIITNINGNSYMRVLSLRESGEEVIKFLLGSIGVERHLSPLGTDRSIKNREEILEVLKGIQKKLNELTDHLVYNETEYMEEREYEN</sequence>
<dbReference type="RefSeq" id="WP_157076849.1">
    <property type="nucleotide sequence ID" value="NZ_CP020814.1"/>
</dbReference>
<accession>A0A1X9MI20</accession>
<evidence type="ECO:0000313" key="2">
    <source>
        <dbReference type="Proteomes" id="UP000193006"/>
    </source>
</evidence>
<gene>
    <name evidence="1" type="ORF">BkAM31D_19650</name>
</gene>
<evidence type="ECO:0000313" key="1">
    <source>
        <dbReference type="EMBL" id="ARK31873.1"/>
    </source>
</evidence>
<proteinExistence type="predicted"/>
<dbReference type="Proteomes" id="UP000193006">
    <property type="component" value="Chromosome"/>
</dbReference>
<dbReference type="KEGG" id="bkw:BkAM31D_19650"/>
<keyword evidence="2" id="KW-1185">Reference proteome</keyword>
<dbReference type="AlphaFoldDB" id="A0A1X9MI20"/>
<name>A0A1X9MI20_9BACI</name>
<organism evidence="1 2">
    <name type="scientific">Halalkalibacter krulwichiae</name>
    <dbReference type="NCBI Taxonomy" id="199441"/>
    <lineage>
        <taxon>Bacteria</taxon>
        <taxon>Bacillati</taxon>
        <taxon>Bacillota</taxon>
        <taxon>Bacilli</taxon>
        <taxon>Bacillales</taxon>
        <taxon>Bacillaceae</taxon>
        <taxon>Halalkalibacter</taxon>
    </lineage>
</organism>
<dbReference type="EMBL" id="CP020814">
    <property type="protein sequence ID" value="ARK31873.1"/>
    <property type="molecule type" value="Genomic_DNA"/>
</dbReference>